<sequence length="376" mass="41307">MVAYLKEKIDETFDYLHSHPELSWKETNTTEYIKKRLEQAGCSVKTFEDCTGVIGDYGDFSGDVPIVAIRADMDALWQVVNGELQANHSCGHDAHMTMVLGVLWKIQELEGLKDKVGVRFIFQPAEEVGAGALKLVDKGIVDNVDFLYGIHLRPVQETPDGYVTPAIMHGATGSMEFEIRGDDAHGARPHLTHNAIEIGNSILNSFNTIHLDPNVAHTIKATRFISGGKNTNIIPGSASLAIDLRSQTNEIMEKLRQRVLEILQSSSELFNTDIVLTNDYGIAAAEVSNEALEMAEQAIVNCLGKEKLAAPLITPGGDDFHFYTIKKPHLKATMVGLGCDLKPGLHHPNMTFNRDSLLNGINILSEIIILHSKKGC</sequence>
<dbReference type="PANTHER" id="PTHR11014">
    <property type="entry name" value="PEPTIDASE M20 FAMILY MEMBER"/>
    <property type="match status" value="1"/>
</dbReference>
<feature type="binding site" evidence="1">
    <location>
        <position position="90"/>
    </location>
    <ligand>
        <name>Mn(2+)</name>
        <dbReference type="ChEBI" id="CHEBI:29035"/>
        <label>2</label>
    </ligand>
</feature>
<dbReference type="EMBL" id="CP015507">
    <property type="protein sequence ID" value="AND43214.1"/>
    <property type="molecule type" value="Genomic_DNA"/>
</dbReference>
<geneLocation type="plasmid" evidence="4">
    <name>pbo1</name>
</geneLocation>
<dbReference type="SUPFAM" id="SSF55031">
    <property type="entry name" value="Bacterial exopeptidase dimerisation domain"/>
    <property type="match status" value="1"/>
</dbReference>
<dbReference type="eggNOG" id="COG1473">
    <property type="taxonomic scope" value="Bacteria"/>
</dbReference>
<feature type="binding site" evidence="1">
    <location>
        <position position="127"/>
    </location>
    <ligand>
        <name>Mn(2+)</name>
        <dbReference type="ChEBI" id="CHEBI:29035"/>
        <label>2</label>
    </ligand>
</feature>
<dbReference type="Pfam" id="PF07687">
    <property type="entry name" value="M20_dimer"/>
    <property type="match status" value="1"/>
</dbReference>
<dbReference type="SUPFAM" id="SSF53187">
    <property type="entry name" value="Zn-dependent exopeptidases"/>
    <property type="match status" value="1"/>
</dbReference>
<dbReference type="KEGG" id="bon:A361_29070"/>
<dbReference type="PANTHER" id="PTHR11014:SF122">
    <property type="entry name" value="AMIDOHYDROLASE AMHX"/>
    <property type="match status" value="1"/>
</dbReference>
<organism evidence="3 4">
    <name type="scientific">Cytobacillus oceanisediminis 2691</name>
    <dbReference type="NCBI Taxonomy" id="1196031"/>
    <lineage>
        <taxon>Bacteria</taxon>
        <taxon>Bacillati</taxon>
        <taxon>Bacillota</taxon>
        <taxon>Bacilli</taxon>
        <taxon>Bacillales</taxon>
        <taxon>Bacillaceae</taxon>
        <taxon>Cytobacillus</taxon>
    </lineage>
</organism>
<evidence type="ECO:0000259" key="2">
    <source>
        <dbReference type="Pfam" id="PF07687"/>
    </source>
</evidence>
<dbReference type="InterPro" id="IPR017439">
    <property type="entry name" value="Amidohydrolase"/>
</dbReference>
<keyword evidence="1" id="KW-0464">Manganese</keyword>
<accession>A0A160MJB0</accession>
<name>A0A160MJB0_9BACI</name>
<evidence type="ECO:0000313" key="4">
    <source>
        <dbReference type="Proteomes" id="UP000077856"/>
    </source>
</evidence>
<reference evidence="3 4" key="1">
    <citation type="submission" date="2016-04" db="EMBL/GenBank/DDBJ databases">
        <title>Complete genome sequence of Bacillus oceanisediminis strain 2691.</title>
        <authorList>
            <person name="Jeong H."/>
            <person name="Kim H.J."/>
            <person name="Lee D.-W."/>
        </authorList>
    </citation>
    <scope>NUCLEOTIDE SEQUENCE [LARGE SCALE GENOMIC DNA]</scope>
    <source>
        <strain evidence="3 4">2691</strain>
        <plasmid evidence="4">pbo1</plasmid>
    </source>
</reference>
<dbReference type="PIRSF" id="PIRSF005962">
    <property type="entry name" value="Pept_M20D_amidohydro"/>
    <property type="match status" value="1"/>
</dbReference>
<feature type="binding site" evidence="1">
    <location>
        <position position="92"/>
    </location>
    <ligand>
        <name>Mn(2+)</name>
        <dbReference type="ChEBI" id="CHEBI:29035"/>
        <label>2</label>
    </ligand>
</feature>
<comment type="cofactor">
    <cofactor evidence="1">
        <name>Mn(2+)</name>
        <dbReference type="ChEBI" id="CHEBI:29035"/>
    </cofactor>
    <text evidence="1">The Mn(2+) ion enhances activity.</text>
</comment>
<dbReference type="GO" id="GO:0016787">
    <property type="term" value="F:hydrolase activity"/>
    <property type="evidence" value="ECO:0007669"/>
    <property type="project" value="UniProtKB-KW"/>
</dbReference>
<dbReference type="CDD" id="cd08018">
    <property type="entry name" value="M20_Acy1_amhX-like"/>
    <property type="match status" value="1"/>
</dbReference>
<feature type="binding site" evidence="1">
    <location>
        <position position="346"/>
    </location>
    <ligand>
        <name>Mn(2+)</name>
        <dbReference type="ChEBI" id="CHEBI:29035"/>
        <label>2</label>
    </ligand>
</feature>
<evidence type="ECO:0000256" key="1">
    <source>
        <dbReference type="PIRSR" id="PIRSR005962-1"/>
    </source>
</evidence>
<feature type="binding site" evidence="1">
    <location>
        <position position="151"/>
    </location>
    <ligand>
        <name>Mn(2+)</name>
        <dbReference type="ChEBI" id="CHEBI:29035"/>
        <label>2</label>
    </ligand>
</feature>
<dbReference type="NCBIfam" id="TIGR01891">
    <property type="entry name" value="amidohydrolases"/>
    <property type="match status" value="1"/>
</dbReference>
<dbReference type="InterPro" id="IPR002933">
    <property type="entry name" value="Peptidase_M20"/>
</dbReference>
<dbReference type="Gene3D" id="3.40.630.10">
    <property type="entry name" value="Zn peptidases"/>
    <property type="match status" value="1"/>
</dbReference>
<evidence type="ECO:0000313" key="3">
    <source>
        <dbReference type="EMBL" id="AND43214.1"/>
    </source>
</evidence>
<proteinExistence type="predicted"/>
<feature type="domain" description="Peptidase M20 dimerisation" evidence="2">
    <location>
        <begin position="173"/>
        <end position="265"/>
    </location>
</feature>
<dbReference type="InterPro" id="IPR036264">
    <property type="entry name" value="Bact_exopeptidase_dim_dom"/>
</dbReference>
<protein>
    <submittedName>
        <fullName evidence="3">Amidohydrolase</fullName>
    </submittedName>
</protein>
<dbReference type="Proteomes" id="UP000077856">
    <property type="component" value="Plasmid pBO1"/>
</dbReference>
<dbReference type="RefSeq" id="WP_019380268.1">
    <property type="nucleotide sequence ID" value="NZ_CP015507.1"/>
</dbReference>
<dbReference type="GO" id="GO:0046872">
    <property type="term" value="F:metal ion binding"/>
    <property type="evidence" value="ECO:0007669"/>
    <property type="project" value="UniProtKB-KW"/>
</dbReference>
<dbReference type="AlphaFoldDB" id="A0A160MJB0"/>
<keyword evidence="3" id="KW-0614">Plasmid</keyword>
<dbReference type="Pfam" id="PF01546">
    <property type="entry name" value="Peptidase_M20"/>
    <property type="match status" value="1"/>
</dbReference>
<dbReference type="InterPro" id="IPR037484">
    <property type="entry name" value="AmhX-like"/>
</dbReference>
<gene>
    <name evidence="3" type="ORF">A361_29070</name>
</gene>
<dbReference type="InterPro" id="IPR011650">
    <property type="entry name" value="Peptidase_M20_dimer"/>
</dbReference>
<keyword evidence="3" id="KW-0378">Hydrolase</keyword>
<dbReference type="Gene3D" id="3.30.70.360">
    <property type="match status" value="1"/>
</dbReference>
<keyword evidence="1" id="KW-0479">Metal-binding</keyword>